<reference evidence="1 2" key="1">
    <citation type="submission" date="2016-07" db="EMBL/GenBank/DDBJ databases">
        <authorList>
            <person name="Jeong J.-J."/>
            <person name="Kim D.W."/>
            <person name="Sang M.K."/>
            <person name="Choi I.-G."/>
            <person name="Kim K.D."/>
        </authorList>
    </citation>
    <scope>NUCLEOTIDE SEQUENCE [LARGE SCALE GENOMIC DNA]</scope>
    <source>
        <strain evidence="1 2">C-26</strain>
    </source>
</reference>
<name>A0ABX2XC83_9FLAO</name>
<sequence length="131" mass="14721">MYKGNYFNFIREQYYKRMGGFNEVVLETGKRLDSYIPGKEIVSRKFSQLANITEDTAKKYIDELVQKYAPDTVIKNTPRNADAIAKAGDKLAGEMILEVPVQKNGLPKAVIEHANDLGVTIRDVTGKILNP</sequence>
<comment type="caution">
    <text evidence="1">The sequence shown here is derived from an EMBL/GenBank/DDBJ whole genome shotgun (WGS) entry which is preliminary data.</text>
</comment>
<accession>A0ABX2XC83</accession>
<dbReference type="EMBL" id="MAYF01000235">
    <property type="protein sequence ID" value="OCA78328.1"/>
    <property type="molecule type" value="Genomic_DNA"/>
</dbReference>
<gene>
    <name evidence="1" type="ORF">BBH99_08860</name>
</gene>
<organism evidence="1 2">
    <name type="scientific">Chryseobacterium contaminans</name>
    <dbReference type="NCBI Taxonomy" id="1423959"/>
    <lineage>
        <taxon>Bacteria</taxon>
        <taxon>Pseudomonadati</taxon>
        <taxon>Bacteroidota</taxon>
        <taxon>Flavobacteriia</taxon>
        <taxon>Flavobacteriales</taxon>
        <taxon>Weeksellaceae</taxon>
        <taxon>Chryseobacterium group</taxon>
        <taxon>Chryseobacterium</taxon>
    </lineage>
</organism>
<dbReference type="Proteomes" id="UP000093508">
    <property type="component" value="Unassembled WGS sequence"/>
</dbReference>
<evidence type="ECO:0000313" key="1">
    <source>
        <dbReference type="EMBL" id="OCA78328.1"/>
    </source>
</evidence>
<proteinExistence type="predicted"/>
<evidence type="ECO:0000313" key="2">
    <source>
        <dbReference type="Proteomes" id="UP000093508"/>
    </source>
</evidence>
<keyword evidence="2" id="KW-1185">Reference proteome</keyword>
<protein>
    <submittedName>
        <fullName evidence="1">Uncharacterized protein</fullName>
    </submittedName>
</protein>